<dbReference type="GO" id="GO:0008081">
    <property type="term" value="F:phosphoric diester hydrolase activity"/>
    <property type="evidence" value="ECO:0007669"/>
    <property type="project" value="UniProtKB-ARBA"/>
</dbReference>
<dbReference type="SMART" id="SM00471">
    <property type="entry name" value="HDc"/>
    <property type="match status" value="1"/>
</dbReference>
<keyword evidence="3" id="KW-1185">Reference proteome</keyword>
<dbReference type="Pfam" id="PF11871">
    <property type="entry name" value="DUF3391"/>
    <property type="match status" value="1"/>
</dbReference>
<dbReference type="InterPro" id="IPR003607">
    <property type="entry name" value="HD/PDEase_dom"/>
</dbReference>
<gene>
    <name evidence="2" type="ORF">SUTH_02531</name>
</gene>
<dbReference type="PANTHER" id="PTHR43155:SF2">
    <property type="entry name" value="CYCLIC DI-GMP PHOSPHODIESTERASE PA4108"/>
    <property type="match status" value="1"/>
</dbReference>
<accession>W0SKF9</accession>
<sequence>MPNKKIPVAELKPGMYIADLGAGWMDHPFVRNHFAVDDEATIREIVDSGIREVYIDPSKGHDVAHAPTEHDVRKEIEAEMLRVAAEDVPQRRASVREEMGRAEKVQTEANKLIHNIMNDVRLGKQVEVEAVEPVVEQLTESILRNSGALLSLCRVKNKDDYTFQHSVSVCALLVTFCHATGLDAETTRLAGVGGLLHDIGKVRIPDRILNKPGALTDEEFRIMKGHVVESKSILEETPGIGEISILVAREHHERHDGSGYALGLKGEEISQMGRMAAICDVYDAITSNRVYHKGMAPHEALRKIFEWSKFHFDPLLVQQFMRAIGIYPVGTLVMLESGRIGIVLEQAASSLLHPLVKVIFDSKLGLYVTPREIDLAKASDDRIVGHAVPEKWGIDPGRYMQ</sequence>
<dbReference type="STRING" id="1223802.SUTH_02531"/>
<dbReference type="PROSITE" id="PS51832">
    <property type="entry name" value="HD_GYP"/>
    <property type="match status" value="1"/>
</dbReference>
<dbReference type="InterPro" id="IPR037522">
    <property type="entry name" value="HD_GYP_dom"/>
</dbReference>
<evidence type="ECO:0000313" key="3">
    <source>
        <dbReference type="Proteomes" id="UP000031637"/>
    </source>
</evidence>
<dbReference type="OrthoDB" id="9763857at2"/>
<dbReference type="NCBIfam" id="TIGR00277">
    <property type="entry name" value="HDIG"/>
    <property type="match status" value="1"/>
</dbReference>
<dbReference type="KEGG" id="shd:SUTH_02531"/>
<dbReference type="Proteomes" id="UP000031637">
    <property type="component" value="Chromosome"/>
</dbReference>
<dbReference type="CDD" id="cd00077">
    <property type="entry name" value="HDc"/>
    <property type="match status" value="1"/>
</dbReference>
<proteinExistence type="predicted"/>
<protein>
    <recommendedName>
        <fullName evidence="1">HD-GYP domain-containing protein</fullName>
    </recommendedName>
</protein>
<reference evidence="2 3" key="1">
    <citation type="journal article" date="2014" name="Syst. Appl. Microbiol.">
        <title>Complete genomes of freshwater sulfur oxidizers Sulfuricella denitrificans skB26 and Sulfuritalea hydrogenivorans sk43H: genetic insights into the sulfur oxidation pathway of betaproteobacteria.</title>
        <authorList>
            <person name="Watanabe T."/>
            <person name="Kojima H."/>
            <person name="Fukui M."/>
        </authorList>
    </citation>
    <scope>NUCLEOTIDE SEQUENCE [LARGE SCALE GENOMIC DNA]</scope>
    <source>
        <strain evidence="2">DSM22779</strain>
    </source>
</reference>
<evidence type="ECO:0000259" key="1">
    <source>
        <dbReference type="PROSITE" id="PS51832"/>
    </source>
</evidence>
<dbReference type="RefSeq" id="WP_041099688.1">
    <property type="nucleotide sequence ID" value="NZ_AP012547.1"/>
</dbReference>
<name>W0SKF9_9PROT</name>
<dbReference type="InterPro" id="IPR021812">
    <property type="entry name" value="DUF3391"/>
</dbReference>
<dbReference type="Gene3D" id="1.10.3210.10">
    <property type="entry name" value="Hypothetical protein af1432"/>
    <property type="match status" value="1"/>
</dbReference>
<organism evidence="2 3">
    <name type="scientific">Sulfuritalea hydrogenivorans sk43H</name>
    <dbReference type="NCBI Taxonomy" id="1223802"/>
    <lineage>
        <taxon>Bacteria</taxon>
        <taxon>Pseudomonadati</taxon>
        <taxon>Pseudomonadota</taxon>
        <taxon>Betaproteobacteria</taxon>
        <taxon>Nitrosomonadales</taxon>
        <taxon>Sterolibacteriaceae</taxon>
        <taxon>Sulfuritalea</taxon>
    </lineage>
</organism>
<feature type="domain" description="HD-GYP" evidence="1">
    <location>
        <begin position="140"/>
        <end position="336"/>
    </location>
</feature>
<dbReference type="SUPFAM" id="SSF109604">
    <property type="entry name" value="HD-domain/PDEase-like"/>
    <property type="match status" value="1"/>
</dbReference>
<dbReference type="AlphaFoldDB" id="W0SKF9"/>
<dbReference type="InterPro" id="IPR006675">
    <property type="entry name" value="HDIG_dom"/>
</dbReference>
<evidence type="ECO:0000313" key="2">
    <source>
        <dbReference type="EMBL" id="BAO30313.1"/>
    </source>
</evidence>
<dbReference type="PANTHER" id="PTHR43155">
    <property type="entry name" value="CYCLIC DI-GMP PHOSPHODIESTERASE PA4108-RELATED"/>
    <property type="match status" value="1"/>
</dbReference>
<dbReference type="Pfam" id="PF13487">
    <property type="entry name" value="HD_5"/>
    <property type="match status" value="1"/>
</dbReference>
<dbReference type="EMBL" id="AP012547">
    <property type="protein sequence ID" value="BAO30313.1"/>
    <property type="molecule type" value="Genomic_DNA"/>
</dbReference>
<dbReference type="HOGENOM" id="CLU_000445_92_1_4"/>